<reference evidence="1" key="1">
    <citation type="journal article" date="2022" name="Int. J. Mol. Sci.">
        <title>Draft Genome of Tanacetum Coccineum: Genomic Comparison of Closely Related Tanacetum-Family Plants.</title>
        <authorList>
            <person name="Yamashiro T."/>
            <person name="Shiraishi A."/>
            <person name="Nakayama K."/>
            <person name="Satake H."/>
        </authorList>
    </citation>
    <scope>NUCLEOTIDE SEQUENCE</scope>
</reference>
<dbReference type="InterPro" id="IPR004242">
    <property type="entry name" value="Transposase_21"/>
</dbReference>
<dbReference type="Pfam" id="PF02992">
    <property type="entry name" value="Transposase_21"/>
    <property type="match status" value="1"/>
</dbReference>
<evidence type="ECO:0000313" key="1">
    <source>
        <dbReference type="EMBL" id="GJS60570.1"/>
    </source>
</evidence>
<proteinExistence type="predicted"/>
<dbReference type="PANTHER" id="PTHR10775:SF179">
    <property type="entry name" value="TRANSPOSON, EN_SPM-LIKE, TRANSPOSASE-ASSOCIATED DOMAIN PROTEIN"/>
    <property type="match status" value="1"/>
</dbReference>
<dbReference type="Proteomes" id="UP001151760">
    <property type="component" value="Unassembled WGS sequence"/>
</dbReference>
<dbReference type="EMBL" id="BQNB010009230">
    <property type="protein sequence ID" value="GJS60570.1"/>
    <property type="molecule type" value="Genomic_DNA"/>
</dbReference>
<name>A0ABQ4X5T1_9ASTR</name>
<gene>
    <name evidence="1" type="ORF">Tco_0655354</name>
</gene>
<reference evidence="1" key="2">
    <citation type="submission" date="2022-01" db="EMBL/GenBank/DDBJ databases">
        <authorList>
            <person name="Yamashiro T."/>
            <person name="Shiraishi A."/>
            <person name="Satake H."/>
            <person name="Nakayama K."/>
        </authorList>
    </citation>
    <scope>NUCLEOTIDE SEQUENCE</scope>
</reference>
<dbReference type="PANTHER" id="PTHR10775">
    <property type="entry name" value="OS08G0208400 PROTEIN"/>
    <property type="match status" value="1"/>
</dbReference>
<organism evidence="1 2">
    <name type="scientific">Tanacetum coccineum</name>
    <dbReference type="NCBI Taxonomy" id="301880"/>
    <lineage>
        <taxon>Eukaryota</taxon>
        <taxon>Viridiplantae</taxon>
        <taxon>Streptophyta</taxon>
        <taxon>Embryophyta</taxon>
        <taxon>Tracheophyta</taxon>
        <taxon>Spermatophyta</taxon>
        <taxon>Magnoliopsida</taxon>
        <taxon>eudicotyledons</taxon>
        <taxon>Gunneridae</taxon>
        <taxon>Pentapetalae</taxon>
        <taxon>asterids</taxon>
        <taxon>campanulids</taxon>
        <taxon>Asterales</taxon>
        <taxon>Asteraceae</taxon>
        <taxon>Asteroideae</taxon>
        <taxon>Anthemideae</taxon>
        <taxon>Anthemidinae</taxon>
        <taxon>Tanacetum</taxon>
    </lineage>
</organism>
<keyword evidence="2" id="KW-1185">Reference proteome</keyword>
<evidence type="ECO:0000313" key="2">
    <source>
        <dbReference type="Proteomes" id="UP001151760"/>
    </source>
</evidence>
<sequence>MVWSLPSPADLQAWRTIDEKFPEIAKDTSKNTRNLRLGISADGVDVNTGNRHHSVWPVLTVIYNLPPWLCMKRKFINLSVLISGYPGNDIDVFLEPLVDDLHTLFETGVDTYDASTKDNFNLCAVVLWTINDYPALGTLCGCPTVDSVLKIPEADGGKIQKQKRYTSEEVGCSSQVNGKTEKNVAKSIVGTLLHVLGKTKDGLNARLDLAELGVKPELFAMQDEDKTTLPPAARIHIARLIRCKAELVVTTVPTHEVLSSHHFLKYYDTFDVHLTRRIKQRVALLRSLCGSETIEFFCNIIKSCELLVSTDTTMITYENEEGKPLSAGKSSEVYAELFQKVHFDILVFYVKDPVDKKLSIVFKTPPKNYKDMYDEVDEEFSTVTHHRNDNRLPLVDRRDLANESRDDYYRKDCGGVVIRKSK</sequence>
<comment type="caution">
    <text evidence="1">The sequence shown here is derived from an EMBL/GenBank/DDBJ whole genome shotgun (WGS) entry which is preliminary data.</text>
</comment>
<accession>A0ABQ4X5T1</accession>
<protein>
    <submittedName>
        <fullName evidence="1">Uncharacterized protein</fullName>
    </submittedName>
</protein>